<dbReference type="Proteomes" id="UP000248311">
    <property type="component" value="Unassembled WGS sequence"/>
</dbReference>
<keyword evidence="4" id="KW-1185">Reference proteome</keyword>
<evidence type="ECO:0000259" key="2">
    <source>
        <dbReference type="Pfam" id="PF03372"/>
    </source>
</evidence>
<evidence type="ECO:0000313" key="3">
    <source>
        <dbReference type="EMBL" id="PYE84539.1"/>
    </source>
</evidence>
<sequence length="309" mass="31628">MAAAQVIRAADADILLLTGIDWDAGGAALGALAQLLAEEGGPAYPVRVARQPNSGMETGLDLDGNGRTHEARDAMGYGRFTGHGGLAVLARVPLAGPVRDLSDLLWRDLPGAVLPQRPDATPFPSEAAQAQQRLSSTGHWIVPFGGARPLSLLAFAATPPLFDGPEDANGLRNADELRLWQAVLDGAYGALPSPAVLAGKANIDPTDGDGRHEAIAALLTDPRLSDPRPASPGGAASADAGHAGDPALDTADWDPAAEGGPGNLRVAYVLPSADLRVVDAGVLWPEAGPLAEAAAEASAHRLVWVDLAP</sequence>
<dbReference type="Pfam" id="PF03372">
    <property type="entry name" value="Exo_endo_phos"/>
    <property type="match status" value="1"/>
</dbReference>
<gene>
    <name evidence="3" type="ORF">DFP88_102340</name>
</gene>
<dbReference type="EMBL" id="QJTE01000002">
    <property type="protein sequence ID" value="PYE84539.1"/>
    <property type="molecule type" value="Genomic_DNA"/>
</dbReference>
<reference evidence="3 4" key="1">
    <citation type="submission" date="2018-06" db="EMBL/GenBank/DDBJ databases">
        <title>Genomic Encyclopedia of Type Strains, Phase III (KMG-III): the genomes of soil and plant-associated and newly described type strains.</title>
        <authorList>
            <person name="Whitman W."/>
        </authorList>
    </citation>
    <scope>NUCLEOTIDE SEQUENCE [LARGE SCALE GENOMIC DNA]</scope>
    <source>
        <strain evidence="3 4">CECT 9025</strain>
    </source>
</reference>
<dbReference type="AlphaFoldDB" id="A0A318SVZ0"/>
<feature type="region of interest" description="Disordered" evidence="1">
    <location>
        <begin position="220"/>
        <end position="256"/>
    </location>
</feature>
<feature type="region of interest" description="Disordered" evidence="1">
    <location>
        <begin position="48"/>
        <end position="68"/>
    </location>
</feature>
<dbReference type="Gene3D" id="3.60.10.10">
    <property type="entry name" value="Endonuclease/exonuclease/phosphatase"/>
    <property type="match status" value="1"/>
</dbReference>
<name>A0A318SVZ0_9RHOB</name>
<protein>
    <recommendedName>
        <fullName evidence="2">Endonuclease/exonuclease/phosphatase domain-containing protein</fullName>
    </recommendedName>
</protein>
<evidence type="ECO:0000256" key="1">
    <source>
        <dbReference type="SAM" id="MobiDB-lite"/>
    </source>
</evidence>
<evidence type="ECO:0000313" key="4">
    <source>
        <dbReference type="Proteomes" id="UP000248311"/>
    </source>
</evidence>
<feature type="domain" description="Endonuclease/exonuclease/phosphatase" evidence="2">
    <location>
        <begin position="4"/>
        <end position="288"/>
    </location>
</feature>
<dbReference type="InterPro" id="IPR005135">
    <property type="entry name" value="Endo/exonuclease/phosphatase"/>
</dbReference>
<comment type="caution">
    <text evidence="3">The sequence shown here is derived from an EMBL/GenBank/DDBJ whole genome shotgun (WGS) entry which is preliminary data.</text>
</comment>
<dbReference type="GO" id="GO:0003824">
    <property type="term" value="F:catalytic activity"/>
    <property type="evidence" value="ECO:0007669"/>
    <property type="project" value="InterPro"/>
</dbReference>
<dbReference type="InterPro" id="IPR036691">
    <property type="entry name" value="Endo/exonu/phosph_ase_sf"/>
</dbReference>
<organism evidence="3 4">
    <name type="scientific">Pseudoroseicyclus aestuarii</name>
    <dbReference type="NCBI Taxonomy" id="1795041"/>
    <lineage>
        <taxon>Bacteria</taxon>
        <taxon>Pseudomonadati</taxon>
        <taxon>Pseudomonadota</taxon>
        <taxon>Alphaproteobacteria</taxon>
        <taxon>Rhodobacterales</taxon>
        <taxon>Paracoccaceae</taxon>
        <taxon>Pseudoroseicyclus</taxon>
    </lineage>
</organism>
<feature type="compositionally biased region" description="Low complexity" evidence="1">
    <location>
        <begin position="227"/>
        <end position="247"/>
    </location>
</feature>
<accession>A0A318SVZ0</accession>
<proteinExistence type="predicted"/>